<evidence type="ECO:0000259" key="8">
    <source>
        <dbReference type="PROSITE" id="PS50885"/>
    </source>
</evidence>
<dbReference type="Gene3D" id="6.10.340.10">
    <property type="match status" value="2"/>
</dbReference>
<evidence type="ECO:0000313" key="10">
    <source>
        <dbReference type="Proteomes" id="UP000466535"/>
    </source>
</evidence>
<feature type="transmembrane region" description="Helical" evidence="6">
    <location>
        <begin position="26"/>
        <end position="49"/>
    </location>
</feature>
<keyword evidence="4" id="KW-0175">Coiled coil</keyword>
<dbReference type="GO" id="GO:0006935">
    <property type="term" value="P:chemotaxis"/>
    <property type="evidence" value="ECO:0007669"/>
    <property type="project" value="InterPro"/>
</dbReference>
<dbReference type="Pfam" id="PF00672">
    <property type="entry name" value="HAMP"/>
    <property type="match status" value="2"/>
</dbReference>
<evidence type="ECO:0000256" key="6">
    <source>
        <dbReference type="SAM" id="Phobius"/>
    </source>
</evidence>
<feature type="compositionally biased region" description="Basic and acidic residues" evidence="5">
    <location>
        <begin position="780"/>
        <end position="791"/>
    </location>
</feature>
<feature type="compositionally biased region" description="Low complexity" evidence="5">
    <location>
        <begin position="387"/>
        <end position="402"/>
    </location>
</feature>
<evidence type="ECO:0000256" key="5">
    <source>
        <dbReference type="SAM" id="MobiDB-lite"/>
    </source>
</evidence>
<feature type="domain" description="HAMP" evidence="8">
    <location>
        <begin position="326"/>
        <end position="378"/>
    </location>
</feature>
<evidence type="ECO:0000256" key="3">
    <source>
        <dbReference type="PROSITE-ProRule" id="PRU00284"/>
    </source>
</evidence>
<dbReference type="GO" id="GO:0004888">
    <property type="term" value="F:transmembrane signaling receptor activity"/>
    <property type="evidence" value="ECO:0007669"/>
    <property type="project" value="InterPro"/>
</dbReference>
<dbReference type="PANTHER" id="PTHR32089">
    <property type="entry name" value="METHYL-ACCEPTING CHEMOTAXIS PROTEIN MCPB"/>
    <property type="match status" value="1"/>
</dbReference>
<feature type="compositionally biased region" description="Acidic residues" evidence="5">
    <location>
        <begin position="726"/>
        <end position="735"/>
    </location>
</feature>
<reference evidence="9 10" key="1">
    <citation type="submission" date="2019-12" db="EMBL/GenBank/DDBJ databases">
        <title>Isolation and characterization of three novel carbon monoxide-oxidizing members of Halobacteria from salione crusts and soils.</title>
        <authorList>
            <person name="Myers M.R."/>
            <person name="King G.M."/>
        </authorList>
    </citation>
    <scope>NUCLEOTIDE SEQUENCE [LARGE SCALE GENOMIC DNA]</scope>
    <source>
        <strain evidence="9 10">WSH3</strain>
    </source>
</reference>
<evidence type="ECO:0000313" key="9">
    <source>
        <dbReference type="EMBL" id="MXR52356.1"/>
    </source>
</evidence>
<feature type="compositionally biased region" description="Low complexity" evidence="5">
    <location>
        <begin position="737"/>
        <end position="749"/>
    </location>
</feature>
<evidence type="ECO:0000256" key="2">
    <source>
        <dbReference type="ARBA" id="ARBA00029447"/>
    </source>
</evidence>
<dbReference type="GO" id="GO:0007165">
    <property type="term" value="P:signal transduction"/>
    <property type="evidence" value="ECO:0007669"/>
    <property type="project" value="UniProtKB-KW"/>
</dbReference>
<dbReference type="PROSITE" id="PS50111">
    <property type="entry name" value="CHEMOTAXIS_TRANSDUC_2"/>
    <property type="match status" value="1"/>
</dbReference>
<feature type="domain" description="Methyl-accepting transducer" evidence="7">
    <location>
        <begin position="485"/>
        <end position="723"/>
    </location>
</feature>
<dbReference type="SUPFAM" id="SSF58104">
    <property type="entry name" value="Methyl-accepting chemotaxis protein (MCP) signaling domain"/>
    <property type="match status" value="2"/>
</dbReference>
<feature type="coiled-coil region" evidence="4">
    <location>
        <begin position="461"/>
        <end position="569"/>
    </location>
</feature>
<keyword evidence="6" id="KW-0472">Membrane</keyword>
<protein>
    <submittedName>
        <fullName evidence="9">HAMP domain-containing protein</fullName>
    </submittedName>
</protein>
<proteinExistence type="inferred from homology"/>
<dbReference type="SMART" id="SM00304">
    <property type="entry name" value="HAMP"/>
    <property type="match status" value="2"/>
</dbReference>
<dbReference type="PANTHER" id="PTHR32089:SF112">
    <property type="entry name" value="LYSOZYME-LIKE PROTEIN-RELATED"/>
    <property type="match status" value="1"/>
</dbReference>
<keyword evidence="6" id="KW-1133">Transmembrane helix</keyword>
<comment type="similarity">
    <text evidence="2">Belongs to the methyl-accepting chemotaxis (MCP) protein family.</text>
</comment>
<feature type="transmembrane region" description="Helical" evidence="6">
    <location>
        <begin position="306"/>
        <end position="324"/>
    </location>
</feature>
<name>A0A6B0T823_9EURY</name>
<feature type="region of interest" description="Disordered" evidence="5">
    <location>
        <begin position="380"/>
        <end position="443"/>
    </location>
</feature>
<feature type="region of interest" description="Disordered" evidence="5">
    <location>
        <begin position="726"/>
        <end position="791"/>
    </location>
</feature>
<feature type="compositionally biased region" description="Basic and acidic residues" evidence="5">
    <location>
        <begin position="430"/>
        <end position="443"/>
    </location>
</feature>
<dbReference type="PRINTS" id="PR00260">
    <property type="entry name" value="CHEMTRNSDUCR"/>
</dbReference>
<dbReference type="Gene3D" id="1.10.287.950">
    <property type="entry name" value="Methyl-accepting chemotaxis protein"/>
    <property type="match status" value="1"/>
</dbReference>
<organism evidence="9 10">
    <name type="scientific">Halovenus carboxidivorans</name>
    <dbReference type="NCBI Taxonomy" id="2692199"/>
    <lineage>
        <taxon>Archaea</taxon>
        <taxon>Methanobacteriati</taxon>
        <taxon>Methanobacteriota</taxon>
        <taxon>Stenosarchaea group</taxon>
        <taxon>Halobacteria</taxon>
        <taxon>Halobacteriales</taxon>
        <taxon>Haloarculaceae</taxon>
        <taxon>Halovenus</taxon>
    </lineage>
</organism>
<accession>A0A6B0T823</accession>
<feature type="domain" description="HAMP" evidence="8">
    <location>
        <begin position="421"/>
        <end position="466"/>
    </location>
</feature>
<dbReference type="RefSeq" id="WP_159764474.1">
    <property type="nucleotide sequence ID" value="NZ_WUUT01000004.1"/>
</dbReference>
<dbReference type="EMBL" id="WUUT01000004">
    <property type="protein sequence ID" value="MXR52356.1"/>
    <property type="molecule type" value="Genomic_DNA"/>
</dbReference>
<dbReference type="Proteomes" id="UP000466535">
    <property type="component" value="Unassembled WGS sequence"/>
</dbReference>
<dbReference type="Pfam" id="PF00015">
    <property type="entry name" value="MCPsignal"/>
    <property type="match status" value="1"/>
</dbReference>
<dbReference type="PROSITE" id="PS50885">
    <property type="entry name" value="HAMP"/>
    <property type="match status" value="2"/>
</dbReference>
<evidence type="ECO:0000259" key="7">
    <source>
        <dbReference type="PROSITE" id="PS50111"/>
    </source>
</evidence>
<keyword evidence="10" id="KW-1185">Reference proteome</keyword>
<dbReference type="GO" id="GO:0016020">
    <property type="term" value="C:membrane"/>
    <property type="evidence" value="ECO:0007669"/>
    <property type="project" value="InterPro"/>
</dbReference>
<dbReference type="InterPro" id="IPR003660">
    <property type="entry name" value="HAMP_dom"/>
</dbReference>
<dbReference type="InterPro" id="IPR004090">
    <property type="entry name" value="Chemotax_Me-accpt_rcpt"/>
</dbReference>
<dbReference type="AlphaFoldDB" id="A0A6B0T823"/>
<gene>
    <name evidence="9" type="ORF">GRX03_12170</name>
</gene>
<keyword evidence="1 3" id="KW-0807">Transducer</keyword>
<dbReference type="SMART" id="SM00283">
    <property type="entry name" value="MA"/>
    <property type="match status" value="1"/>
</dbReference>
<evidence type="ECO:0000256" key="1">
    <source>
        <dbReference type="ARBA" id="ARBA00023224"/>
    </source>
</evidence>
<sequence>MSAERAGDGSVRSRIRSVYDVLRGRYLFKIGGLVVAVTVLLLAASYVGYSQTASTVEQQAEDEMLSSAEREAQGLDSYIANMNSDVVSMSSKSVYAEGSTEQIRNNLIQDLSLFPDSAQAAHLYDMSSDTIVVSTDPSQEGIVISRQDRAWAVASDQFEGPADVRSFEPYQYQGRQEIGFVSPLPDNPDKAIVVTVSLEARSERLSSPIEGGVIEVVAKRSGQVALAPELDQILTRFFLADRIQPLTQLAAGESRVETVAVGDTEVMQADSALVTTVALENKDWAVVVAAPESTVYATSRDVGQNLLFLIGLSVLGLLAIGAVVSRDISNSIETISGYAEEIENENLDVEIDQSRTDEFGELSAILARIRDALTEQIAEADKRAAEAEQAQQEATEAKQQAQEARERAERFSEQLQEEAGRFSTQMQRAAEGDLTQRLESRTDSDAMSEIASAFNDMMTDLEETIRDLQAFAQEVAAASEQANAGASEVKQASQEVSEVIQNIAHSADQQRDRLEAVSEEMTTLSATIEEAASTAQTVAQTSEETAAVAAEGETTAQEAIEEMETVQQRMGTTVDNVERLDEQMDEIDEIVELIGDIAEQTNMLALNANIEAARAGGAGDGDGFAVVADEVKQLAEETQDSASDVAALIEEVQQQTTTTVTEIQTAEQQVEQATESVEDAAGAFVRVAENVEQTDDGVQEISQATDDQAQSAEEVVTMVDEVAELSESTADDTEDVSAAAEEQAASMSQVTANVESLAEQAEQLQANIDRFEVGAAETAPRPRSDGGSEDV</sequence>
<feature type="compositionally biased region" description="Basic and acidic residues" evidence="5">
    <location>
        <begin position="403"/>
        <end position="412"/>
    </location>
</feature>
<evidence type="ECO:0000256" key="4">
    <source>
        <dbReference type="SAM" id="Coils"/>
    </source>
</evidence>
<feature type="coiled-coil region" evidence="4">
    <location>
        <begin position="635"/>
        <end position="683"/>
    </location>
</feature>
<keyword evidence="6" id="KW-0812">Transmembrane</keyword>
<dbReference type="OrthoDB" id="8523at2157"/>
<dbReference type="InterPro" id="IPR004089">
    <property type="entry name" value="MCPsignal_dom"/>
</dbReference>
<comment type="caution">
    <text evidence="9">The sequence shown here is derived from an EMBL/GenBank/DDBJ whole genome shotgun (WGS) entry which is preliminary data.</text>
</comment>
<dbReference type="CDD" id="cd06225">
    <property type="entry name" value="HAMP"/>
    <property type="match status" value="1"/>
</dbReference>